<name>A0A9W4K5B5_9EURO</name>
<dbReference type="PANTHER" id="PTHR11785">
    <property type="entry name" value="AMINO ACID TRANSPORTER"/>
    <property type="match status" value="1"/>
</dbReference>
<dbReference type="GO" id="GO:0016020">
    <property type="term" value="C:membrane"/>
    <property type="evidence" value="ECO:0007669"/>
    <property type="project" value="UniProtKB-SubCell"/>
</dbReference>
<keyword evidence="4 6" id="KW-0472">Membrane</keyword>
<proteinExistence type="predicted"/>
<comment type="subcellular location">
    <subcellularLocation>
        <location evidence="1">Membrane</location>
        <topology evidence="1">Multi-pass membrane protein</topology>
    </subcellularLocation>
</comment>
<reference evidence="7" key="1">
    <citation type="submission" date="2021-07" db="EMBL/GenBank/DDBJ databases">
        <authorList>
            <person name="Branca A.L. A."/>
        </authorList>
    </citation>
    <scope>NUCLEOTIDE SEQUENCE</scope>
</reference>
<evidence type="ECO:0008006" key="9">
    <source>
        <dbReference type="Google" id="ProtNLM"/>
    </source>
</evidence>
<evidence type="ECO:0000256" key="1">
    <source>
        <dbReference type="ARBA" id="ARBA00004141"/>
    </source>
</evidence>
<feature type="transmembrane region" description="Helical" evidence="6">
    <location>
        <begin position="517"/>
        <end position="541"/>
    </location>
</feature>
<dbReference type="EMBL" id="CAJVRC010000839">
    <property type="protein sequence ID" value="CAG8888374.1"/>
    <property type="molecule type" value="Genomic_DNA"/>
</dbReference>
<dbReference type="PANTHER" id="PTHR11785:SF498">
    <property type="entry name" value="HIGH-AFFINITY METHIONINE PERMEASE"/>
    <property type="match status" value="1"/>
</dbReference>
<feature type="transmembrane region" description="Helical" evidence="6">
    <location>
        <begin position="243"/>
        <end position="267"/>
    </location>
</feature>
<feature type="transmembrane region" description="Helical" evidence="6">
    <location>
        <begin position="53"/>
        <end position="73"/>
    </location>
</feature>
<protein>
    <recommendedName>
        <fullName evidence="9">High affinity methionine permease</fullName>
    </recommendedName>
</protein>
<feature type="transmembrane region" description="Helical" evidence="6">
    <location>
        <begin position="130"/>
        <end position="150"/>
    </location>
</feature>
<dbReference type="Gene3D" id="1.20.1740.10">
    <property type="entry name" value="Amino acid/polyamine transporter I"/>
    <property type="match status" value="1"/>
</dbReference>
<evidence type="ECO:0000256" key="4">
    <source>
        <dbReference type="ARBA" id="ARBA00023136"/>
    </source>
</evidence>
<keyword evidence="8" id="KW-1185">Reference proteome</keyword>
<feature type="transmembrane region" description="Helical" evidence="6">
    <location>
        <begin position="170"/>
        <end position="191"/>
    </location>
</feature>
<dbReference type="GO" id="GO:0015179">
    <property type="term" value="F:L-amino acid transmembrane transporter activity"/>
    <property type="evidence" value="ECO:0007669"/>
    <property type="project" value="TreeGrafter"/>
</dbReference>
<feature type="region of interest" description="Disordered" evidence="5">
    <location>
        <begin position="1"/>
        <end position="26"/>
    </location>
</feature>
<comment type="caution">
    <text evidence="7">The sequence shown here is derived from an EMBL/GenBank/DDBJ whole genome shotgun (WGS) entry which is preliminary data.</text>
</comment>
<evidence type="ECO:0000313" key="8">
    <source>
        <dbReference type="Proteomes" id="UP001154252"/>
    </source>
</evidence>
<feature type="transmembrane region" description="Helical" evidence="6">
    <location>
        <begin position="447"/>
        <end position="467"/>
    </location>
</feature>
<dbReference type="FunFam" id="1.20.1740.10:FF:000025">
    <property type="entry name" value="High-affinity methionine permease"/>
    <property type="match status" value="1"/>
</dbReference>
<dbReference type="InterPro" id="IPR050598">
    <property type="entry name" value="AminoAcid_Transporter"/>
</dbReference>
<feature type="transmembrane region" description="Helical" evidence="6">
    <location>
        <begin position="203"/>
        <end position="223"/>
    </location>
</feature>
<gene>
    <name evidence="7" type="ORF">PEGY_LOCUS1577</name>
</gene>
<sequence>MAERVDPVVEASNKSPVFDTKPAGGDGLRRADGISGLYEGNVFEATPDDRRQIGIFSAALLIFNRVIGTGIFATPSTILALTGSVGLSLFMWVIGTVIALAGTAVYLEWGTAIPRNGGEKNYLEYVYTKPKFLATAMFAAYAVLLGWAASNSVVFGQYILNAADIEVGRWNQRGIGMACLTAAFLIHSVALKWGIRLQNVLGIIKLIIVLFIIVAGWVALGGHTKTETPHNFTNAFEGTKGSGYGIVMALYNVIWSFIGYSNANYALSETKNPARTLKIAAPVAIIAVGVLYMFVNIAYFAAVSKEEMLESGSIVAAVFFRNMFGKQAEKVMSVFVALSAFGNVLSVIFSQGRSMYSHLHVTFEQYTNTDLDIVVQELGREGVLPFSKIWASNWPFHSPAAGLLEHYIVSVVIMLAPPPGDAYNFLLKYVISRTPTRSLLTNCPSLISYPLAIVNFFVAAGLVHIYLTREKNYPNWKPGVRATLPVTIFFMLSNLYLAIAPYVPPSDGQNVYEQLPYYLHCVVALALFAAGGIYYVVWAVLMPRIGGYVLVKESVVDADGWSRSVFTKLPQAQAVHS</sequence>
<dbReference type="OrthoDB" id="5982228at2759"/>
<dbReference type="Pfam" id="PF13520">
    <property type="entry name" value="AA_permease_2"/>
    <property type="match status" value="2"/>
</dbReference>
<organism evidence="7 8">
    <name type="scientific">Penicillium egyptiacum</name>
    <dbReference type="NCBI Taxonomy" id="1303716"/>
    <lineage>
        <taxon>Eukaryota</taxon>
        <taxon>Fungi</taxon>
        <taxon>Dikarya</taxon>
        <taxon>Ascomycota</taxon>
        <taxon>Pezizomycotina</taxon>
        <taxon>Eurotiomycetes</taxon>
        <taxon>Eurotiomycetidae</taxon>
        <taxon>Eurotiales</taxon>
        <taxon>Aspergillaceae</taxon>
        <taxon>Penicillium</taxon>
    </lineage>
</organism>
<dbReference type="PIRSF" id="PIRSF006060">
    <property type="entry name" value="AA_transporter"/>
    <property type="match status" value="1"/>
</dbReference>
<feature type="transmembrane region" description="Helical" evidence="6">
    <location>
        <begin position="279"/>
        <end position="302"/>
    </location>
</feature>
<dbReference type="AlphaFoldDB" id="A0A9W4K5B5"/>
<accession>A0A9W4K5B5</accession>
<evidence type="ECO:0000256" key="5">
    <source>
        <dbReference type="SAM" id="MobiDB-lite"/>
    </source>
</evidence>
<evidence type="ECO:0000256" key="2">
    <source>
        <dbReference type="ARBA" id="ARBA00022692"/>
    </source>
</evidence>
<evidence type="ECO:0000256" key="3">
    <source>
        <dbReference type="ARBA" id="ARBA00022989"/>
    </source>
</evidence>
<evidence type="ECO:0000256" key="6">
    <source>
        <dbReference type="SAM" id="Phobius"/>
    </source>
</evidence>
<evidence type="ECO:0000313" key="7">
    <source>
        <dbReference type="EMBL" id="CAG8888374.1"/>
    </source>
</evidence>
<feature type="transmembrane region" description="Helical" evidence="6">
    <location>
        <begin position="85"/>
        <end position="109"/>
    </location>
</feature>
<keyword evidence="3 6" id="KW-1133">Transmembrane helix</keyword>
<feature type="transmembrane region" description="Helical" evidence="6">
    <location>
        <begin position="479"/>
        <end position="497"/>
    </location>
</feature>
<dbReference type="InterPro" id="IPR002293">
    <property type="entry name" value="AA/rel_permease1"/>
</dbReference>
<keyword evidence="2 6" id="KW-0812">Transmembrane</keyword>
<dbReference type="Proteomes" id="UP001154252">
    <property type="component" value="Unassembled WGS sequence"/>
</dbReference>
<feature type="transmembrane region" description="Helical" evidence="6">
    <location>
        <begin position="331"/>
        <end position="349"/>
    </location>
</feature>